<dbReference type="UniPathway" id="UPA00219"/>
<evidence type="ECO:0000256" key="10">
    <source>
        <dbReference type="ARBA" id="ARBA00022857"/>
    </source>
</evidence>
<dbReference type="GO" id="GO:0008360">
    <property type="term" value="P:regulation of cell shape"/>
    <property type="evidence" value="ECO:0007669"/>
    <property type="project" value="UniProtKB-KW"/>
</dbReference>
<comment type="function">
    <text evidence="2 17">Cell wall formation.</text>
</comment>
<evidence type="ECO:0000256" key="7">
    <source>
        <dbReference type="ARBA" id="ARBA00022618"/>
    </source>
</evidence>
<evidence type="ECO:0000256" key="8">
    <source>
        <dbReference type="ARBA" id="ARBA00022630"/>
    </source>
</evidence>
<dbReference type="AlphaFoldDB" id="A0A346XZI3"/>
<evidence type="ECO:0000259" key="18">
    <source>
        <dbReference type="PROSITE" id="PS51387"/>
    </source>
</evidence>
<comment type="catalytic activity">
    <reaction evidence="16 17">
        <text>UDP-N-acetyl-alpha-D-muramate + NADP(+) = UDP-N-acetyl-3-O-(1-carboxyvinyl)-alpha-D-glucosamine + NADPH + H(+)</text>
        <dbReference type="Rhea" id="RHEA:12248"/>
        <dbReference type="ChEBI" id="CHEBI:15378"/>
        <dbReference type="ChEBI" id="CHEBI:57783"/>
        <dbReference type="ChEBI" id="CHEBI:58349"/>
        <dbReference type="ChEBI" id="CHEBI:68483"/>
        <dbReference type="ChEBI" id="CHEBI:70757"/>
        <dbReference type="EC" id="1.3.1.98"/>
    </reaction>
</comment>
<dbReference type="GO" id="GO:0009252">
    <property type="term" value="P:peptidoglycan biosynthetic process"/>
    <property type="evidence" value="ECO:0007669"/>
    <property type="project" value="UniProtKB-UniRule"/>
</dbReference>
<feature type="active site" evidence="17">
    <location>
        <position position="192"/>
    </location>
</feature>
<accession>A0A346XZI3</accession>
<keyword evidence="20" id="KW-1185">Reference proteome</keyword>
<evidence type="ECO:0000256" key="2">
    <source>
        <dbReference type="ARBA" id="ARBA00003921"/>
    </source>
</evidence>
<gene>
    <name evidence="17" type="primary">murB</name>
    <name evidence="19" type="ORF">DVS28_a2951</name>
</gene>
<dbReference type="InterPro" id="IPR036318">
    <property type="entry name" value="FAD-bd_PCMH-like_sf"/>
</dbReference>
<keyword evidence="9 17" id="KW-0274">FAD</keyword>
<evidence type="ECO:0000313" key="20">
    <source>
        <dbReference type="Proteomes" id="UP000264006"/>
    </source>
</evidence>
<evidence type="ECO:0000256" key="15">
    <source>
        <dbReference type="ARBA" id="ARBA00023316"/>
    </source>
</evidence>
<proteinExistence type="inferred from homology"/>
<comment type="cofactor">
    <cofactor evidence="1 17">
        <name>FAD</name>
        <dbReference type="ChEBI" id="CHEBI:57692"/>
    </cofactor>
</comment>
<keyword evidence="7 17" id="KW-0132">Cell division</keyword>
<evidence type="ECO:0000256" key="17">
    <source>
        <dbReference type="HAMAP-Rule" id="MF_00037"/>
    </source>
</evidence>
<dbReference type="HAMAP" id="MF_00037">
    <property type="entry name" value="MurB"/>
    <property type="match status" value="1"/>
</dbReference>
<dbReference type="InterPro" id="IPR016169">
    <property type="entry name" value="FAD-bd_PCMH_sub2"/>
</dbReference>
<dbReference type="Pfam" id="PF01565">
    <property type="entry name" value="FAD_binding_4"/>
    <property type="match status" value="1"/>
</dbReference>
<evidence type="ECO:0000256" key="13">
    <source>
        <dbReference type="ARBA" id="ARBA00023002"/>
    </source>
</evidence>
<evidence type="ECO:0000256" key="3">
    <source>
        <dbReference type="ARBA" id="ARBA00004496"/>
    </source>
</evidence>
<dbReference type="PANTHER" id="PTHR21071:SF4">
    <property type="entry name" value="UDP-N-ACETYLENOLPYRUVOYLGLUCOSAMINE REDUCTASE"/>
    <property type="match status" value="1"/>
</dbReference>
<dbReference type="PROSITE" id="PS51387">
    <property type="entry name" value="FAD_PCMH"/>
    <property type="match status" value="1"/>
</dbReference>
<dbReference type="Gene3D" id="3.30.465.10">
    <property type="match status" value="1"/>
</dbReference>
<dbReference type="SUPFAM" id="SSF56176">
    <property type="entry name" value="FAD-binding/transporter-associated domain-like"/>
    <property type="match status" value="1"/>
</dbReference>
<dbReference type="Proteomes" id="UP000264006">
    <property type="component" value="Chromosome"/>
</dbReference>
<keyword evidence="10 17" id="KW-0521">NADP</keyword>
<evidence type="ECO:0000256" key="16">
    <source>
        <dbReference type="ARBA" id="ARBA00048914"/>
    </source>
</evidence>
<name>A0A346XZI3_9ACTN</name>
<evidence type="ECO:0000256" key="5">
    <source>
        <dbReference type="ARBA" id="ARBA00010485"/>
    </source>
</evidence>
<dbReference type="Gene3D" id="3.30.43.10">
    <property type="entry name" value="Uridine Diphospho-n-acetylenolpyruvylglucosamine Reductase, domain 2"/>
    <property type="match status" value="1"/>
</dbReference>
<dbReference type="InterPro" id="IPR016167">
    <property type="entry name" value="FAD-bd_PCMH_sub1"/>
</dbReference>
<dbReference type="NCBIfam" id="TIGR00179">
    <property type="entry name" value="murB"/>
    <property type="match status" value="1"/>
</dbReference>
<dbReference type="RefSeq" id="WP_114592091.1">
    <property type="nucleotide sequence ID" value="NZ_CP031165.1"/>
</dbReference>
<evidence type="ECO:0000256" key="9">
    <source>
        <dbReference type="ARBA" id="ARBA00022827"/>
    </source>
</evidence>
<dbReference type="GO" id="GO:0071555">
    <property type="term" value="P:cell wall organization"/>
    <property type="evidence" value="ECO:0007669"/>
    <property type="project" value="UniProtKB-KW"/>
</dbReference>
<keyword evidence="8 17" id="KW-0285">Flavoprotein</keyword>
<keyword evidence="11 17" id="KW-0133">Cell shape</keyword>
<comment type="similarity">
    <text evidence="5 17">Belongs to the MurB family.</text>
</comment>
<dbReference type="InterPro" id="IPR003170">
    <property type="entry name" value="MurB"/>
</dbReference>
<dbReference type="GO" id="GO:0005829">
    <property type="term" value="C:cytosol"/>
    <property type="evidence" value="ECO:0007669"/>
    <property type="project" value="TreeGrafter"/>
</dbReference>
<dbReference type="InterPro" id="IPR016166">
    <property type="entry name" value="FAD-bd_PCMH"/>
</dbReference>
<organism evidence="19 20">
    <name type="scientific">Euzebya pacifica</name>
    <dbReference type="NCBI Taxonomy" id="1608957"/>
    <lineage>
        <taxon>Bacteria</taxon>
        <taxon>Bacillati</taxon>
        <taxon>Actinomycetota</taxon>
        <taxon>Nitriliruptoria</taxon>
        <taxon>Euzebyales</taxon>
    </lineage>
</organism>
<evidence type="ECO:0000256" key="11">
    <source>
        <dbReference type="ARBA" id="ARBA00022960"/>
    </source>
</evidence>
<keyword evidence="12 17" id="KW-0573">Peptidoglycan synthesis</keyword>
<dbReference type="KEGG" id="euz:DVS28_a2951"/>
<evidence type="ECO:0000256" key="6">
    <source>
        <dbReference type="ARBA" id="ARBA00022490"/>
    </source>
</evidence>
<dbReference type="PANTHER" id="PTHR21071">
    <property type="entry name" value="UDP-N-ACETYLENOLPYRUVOYLGLUCOSAMINE REDUCTASE"/>
    <property type="match status" value="1"/>
</dbReference>
<dbReference type="Pfam" id="PF02873">
    <property type="entry name" value="MurB_C"/>
    <property type="match status" value="1"/>
</dbReference>
<protein>
    <recommendedName>
        <fullName evidence="17">UDP-N-acetylenolpyruvoylglucosamine reductase</fullName>
        <ecNumber evidence="17">1.3.1.98</ecNumber>
    </recommendedName>
    <alternativeName>
        <fullName evidence="17">UDP-N-acetylmuramate dehydrogenase</fullName>
    </alternativeName>
</protein>
<dbReference type="Gene3D" id="3.90.78.10">
    <property type="entry name" value="UDP-N-acetylenolpyruvoylglucosamine reductase, C-terminal domain"/>
    <property type="match status" value="1"/>
</dbReference>
<reference evidence="19 20" key="1">
    <citation type="submission" date="2018-09" db="EMBL/GenBank/DDBJ databases">
        <title>Complete genome sequence of Euzebya sp. DY32-46 isolated from seawater of Pacific Ocean.</title>
        <authorList>
            <person name="Xu L."/>
            <person name="Wu Y.-H."/>
            <person name="Xu X.-W."/>
        </authorList>
    </citation>
    <scope>NUCLEOTIDE SEQUENCE [LARGE SCALE GENOMIC DNA]</scope>
    <source>
        <strain evidence="19 20">DY32-46</strain>
    </source>
</reference>
<keyword evidence="14 17" id="KW-0131">Cell cycle</keyword>
<evidence type="ECO:0000256" key="14">
    <source>
        <dbReference type="ARBA" id="ARBA00023306"/>
    </source>
</evidence>
<dbReference type="InterPro" id="IPR036635">
    <property type="entry name" value="MurB_C_sf"/>
</dbReference>
<evidence type="ECO:0000256" key="4">
    <source>
        <dbReference type="ARBA" id="ARBA00004752"/>
    </source>
</evidence>
<keyword evidence="13 17" id="KW-0560">Oxidoreductase</keyword>
<dbReference type="InterPro" id="IPR011601">
    <property type="entry name" value="MurB_C"/>
</dbReference>
<dbReference type="OrthoDB" id="9804753at2"/>
<dbReference type="GO" id="GO:0008762">
    <property type="term" value="F:UDP-N-acetylmuramate dehydrogenase activity"/>
    <property type="evidence" value="ECO:0007669"/>
    <property type="project" value="UniProtKB-UniRule"/>
</dbReference>
<keyword evidence="6 17" id="KW-0963">Cytoplasm</keyword>
<dbReference type="EMBL" id="CP031165">
    <property type="protein sequence ID" value="AXV07630.1"/>
    <property type="molecule type" value="Genomic_DNA"/>
</dbReference>
<comment type="subcellular location">
    <subcellularLocation>
        <location evidence="3 17">Cytoplasm</location>
    </subcellularLocation>
</comment>
<dbReference type="EC" id="1.3.1.98" evidence="17"/>
<dbReference type="NCBIfam" id="NF010480">
    <property type="entry name" value="PRK13905.1"/>
    <property type="match status" value="1"/>
</dbReference>
<dbReference type="GO" id="GO:0051301">
    <property type="term" value="P:cell division"/>
    <property type="evidence" value="ECO:0007669"/>
    <property type="project" value="UniProtKB-KW"/>
</dbReference>
<sequence length="329" mass="34609">MSKEWGPGDPLYEALVARVGGAVTADEPLAPRTTLKVGGNARTLVVAESEDDLLAVARVCNEMAVGWLVVGRGSNMLIADRGWDGVAVTLGRGFRGVDVEATDPRHPDGSHWTVIAGAAEPMPVLASTLERHGLGGMAFGVAIPGAVGGAVRMNAGAHGGQMADVLEWADVVRLTRGTTERWHAADLQMSYRHTALPSDAVVTRACLRLQREDADTLAADMAEMKQWRRDHQPINQPSCGSVFRNPPGDSAGRLIDTAGLKDHAVGGARVSPKHANFITVSPGATASDVYEVIRHVRAEVDRVHGVVLHPEVVIEGFADPLGSGGGEAA</sequence>
<feature type="active site" description="Proton donor" evidence="17">
    <location>
        <position position="241"/>
    </location>
</feature>
<dbReference type="SUPFAM" id="SSF56194">
    <property type="entry name" value="Uridine diphospho-N-Acetylenolpyruvylglucosamine reductase, MurB, C-terminal domain"/>
    <property type="match status" value="1"/>
</dbReference>
<comment type="pathway">
    <text evidence="4 17">Cell wall biogenesis; peptidoglycan biosynthesis.</text>
</comment>
<evidence type="ECO:0000313" key="19">
    <source>
        <dbReference type="EMBL" id="AXV07630.1"/>
    </source>
</evidence>
<keyword evidence="15 17" id="KW-0961">Cell wall biogenesis/degradation</keyword>
<evidence type="ECO:0000256" key="1">
    <source>
        <dbReference type="ARBA" id="ARBA00001974"/>
    </source>
</evidence>
<dbReference type="GO" id="GO:0071949">
    <property type="term" value="F:FAD binding"/>
    <property type="evidence" value="ECO:0007669"/>
    <property type="project" value="InterPro"/>
</dbReference>
<evidence type="ECO:0000256" key="12">
    <source>
        <dbReference type="ARBA" id="ARBA00022984"/>
    </source>
</evidence>
<feature type="active site" evidence="17">
    <location>
        <position position="311"/>
    </location>
</feature>
<feature type="domain" description="FAD-binding PCMH-type" evidence="18">
    <location>
        <begin position="37"/>
        <end position="212"/>
    </location>
</feature>
<dbReference type="InterPro" id="IPR006094">
    <property type="entry name" value="Oxid_FAD_bind_N"/>
</dbReference>